<evidence type="ECO:0000256" key="10">
    <source>
        <dbReference type="SAM" id="Phobius"/>
    </source>
</evidence>
<dbReference type="SUPFAM" id="SSF63380">
    <property type="entry name" value="Riboflavin synthase domain-like"/>
    <property type="match status" value="1"/>
</dbReference>
<dbReference type="Pfam" id="PF08022">
    <property type="entry name" value="FAD_binding_8"/>
    <property type="match status" value="1"/>
</dbReference>
<keyword evidence="9 10" id="KW-0472">Membrane</keyword>
<evidence type="ECO:0000256" key="7">
    <source>
        <dbReference type="ARBA" id="ARBA00022989"/>
    </source>
</evidence>
<sequence length="656" mass="75137">MSSATANKLSMSREDADNYATLIINELNLENRTYIEQSQVETLCKESFSQIHLPVDQMPATSAVNSDDKRDHKTMSLAEVLFRTYWRRAWVVLCWLIVCFALFTWKFMQYRHRMAFEVMGYCLCTAKGAAETLKFNMALILLPVCRNTVTWLRKNHSLNSFFPFNDNINFHKLVAGGIVIGVILHGGTHLTCDFPRIASCSRSTFQNTIAIDFQFHQPSYIEILATTEVATGIAMVLLMAIAFSLATQLPRCHPSALLSPLQKFIGFNTFWYSHHLFIIVYVLLLVHSMFLFLTKDIAEKTTWMYIVIPVILYAGERLIRAFRSKFYDTKVIMAKTYPGKVLSLKLSKPSGFQYRSGMYIFIQCPKISTFEWHPFSLTSALKDDHLSVHIRALGDWSYQIYCLFQEALTSGKPEFPRIYVDGPYGAASQDHVKYDIVVLIGLGIGATPFVSVIKDIIHAQQVDLNDAIIDTESNIKRSPAKAYLYWVTRERSSFDWFKDVMQQISKTHERQAIVEMHNYLTSVYREGDAKALLSVQTHFSRPNWFTIFSKLARSHEGATIGVFYCGPSVLAKDLQRCDVFLWALGLTKYDLVCELAFYFYLSEEQSDHRALRDDLRLDQEFSDNRDPRDDHSPGVHLQLVVVGLVDVVHQGLVDMD</sequence>
<dbReference type="InterPro" id="IPR013112">
    <property type="entry name" value="FAD-bd_8"/>
</dbReference>
<protein>
    <recommendedName>
        <fullName evidence="11">FAD-binding FR-type domain-containing protein</fullName>
    </recommendedName>
</protein>
<keyword evidence="4" id="KW-0479">Metal-binding</keyword>
<dbReference type="Gene3D" id="3.40.50.80">
    <property type="entry name" value="Nucleotide-binding domain of ferredoxin-NADP reductase (FNR) module"/>
    <property type="match status" value="1"/>
</dbReference>
<dbReference type="Gene3D" id="2.40.30.10">
    <property type="entry name" value="Translation factors"/>
    <property type="match status" value="1"/>
</dbReference>
<keyword evidence="3 10" id="KW-0812">Transmembrane</keyword>
<dbReference type="EMBL" id="JBBNAE010000006">
    <property type="protein sequence ID" value="KAK9116463.1"/>
    <property type="molecule type" value="Genomic_DNA"/>
</dbReference>
<feature type="transmembrane region" description="Helical" evidence="10">
    <location>
        <begin position="229"/>
        <end position="249"/>
    </location>
</feature>
<dbReference type="GO" id="GO:0016174">
    <property type="term" value="F:NAD(P)H oxidase H2O2-forming activity"/>
    <property type="evidence" value="ECO:0007669"/>
    <property type="project" value="TreeGrafter"/>
</dbReference>
<evidence type="ECO:0000313" key="12">
    <source>
        <dbReference type="EMBL" id="KAK9116463.1"/>
    </source>
</evidence>
<dbReference type="GO" id="GO:0042742">
    <property type="term" value="P:defense response to bacterium"/>
    <property type="evidence" value="ECO:0007669"/>
    <property type="project" value="UniProtKB-ARBA"/>
</dbReference>
<dbReference type="SFLD" id="SFLDG01169">
    <property type="entry name" value="NADPH_oxidase_subgroup_(NOX)"/>
    <property type="match status" value="1"/>
</dbReference>
<evidence type="ECO:0000256" key="9">
    <source>
        <dbReference type="ARBA" id="ARBA00023136"/>
    </source>
</evidence>
<dbReference type="CDD" id="cd06186">
    <property type="entry name" value="NOX_Duox_like_FAD_NADP"/>
    <property type="match status" value="1"/>
</dbReference>
<evidence type="ECO:0000256" key="4">
    <source>
        <dbReference type="ARBA" id="ARBA00022723"/>
    </source>
</evidence>
<keyword evidence="8" id="KW-0560">Oxidoreductase</keyword>
<dbReference type="InterPro" id="IPR039261">
    <property type="entry name" value="FNR_nucleotide-bd"/>
</dbReference>
<dbReference type="AlphaFoldDB" id="A0AAP0IK57"/>
<keyword evidence="5" id="KW-0274">FAD</keyword>
<keyword evidence="13" id="KW-1185">Reference proteome</keyword>
<dbReference type="InterPro" id="IPR000778">
    <property type="entry name" value="Cyt_b245_heavy_chain"/>
</dbReference>
<organism evidence="12 13">
    <name type="scientific">Stephania japonica</name>
    <dbReference type="NCBI Taxonomy" id="461633"/>
    <lineage>
        <taxon>Eukaryota</taxon>
        <taxon>Viridiplantae</taxon>
        <taxon>Streptophyta</taxon>
        <taxon>Embryophyta</taxon>
        <taxon>Tracheophyta</taxon>
        <taxon>Spermatophyta</taxon>
        <taxon>Magnoliopsida</taxon>
        <taxon>Ranunculales</taxon>
        <taxon>Menispermaceae</taxon>
        <taxon>Menispermoideae</taxon>
        <taxon>Cissampelideae</taxon>
        <taxon>Stephania</taxon>
    </lineage>
</organism>
<evidence type="ECO:0000256" key="6">
    <source>
        <dbReference type="ARBA" id="ARBA00022857"/>
    </source>
</evidence>
<dbReference type="InterPro" id="IPR017938">
    <property type="entry name" value="Riboflavin_synthase-like_b-brl"/>
</dbReference>
<evidence type="ECO:0000256" key="8">
    <source>
        <dbReference type="ARBA" id="ARBA00023002"/>
    </source>
</evidence>
<comment type="subcellular location">
    <subcellularLocation>
        <location evidence="1">Membrane</location>
        <topology evidence="1">Multi-pass membrane protein</topology>
    </subcellularLocation>
</comment>
<dbReference type="GO" id="GO:0016175">
    <property type="term" value="F:superoxide-generating NAD(P)H oxidase activity"/>
    <property type="evidence" value="ECO:0007669"/>
    <property type="project" value="UniProtKB-ARBA"/>
</dbReference>
<evidence type="ECO:0000256" key="2">
    <source>
        <dbReference type="ARBA" id="ARBA00022630"/>
    </source>
</evidence>
<dbReference type="PROSITE" id="PS51384">
    <property type="entry name" value="FAD_FR"/>
    <property type="match status" value="1"/>
</dbReference>
<dbReference type="PANTHER" id="PTHR11972">
    <property type="entry name" value="NADPH OXIDASE"/>
    <property type="match status" value="1"/>
</dbReference>
<name>A0AAP0IK57_9MAGN</name>
<dbReference type="Proteomes" id="UP001417504">
    <property type="component" value="Unassembled WGS sequence"/>
</dbReference>
<evidence type="ECO:0000313" key="13">
    <source>
        <dbReference type="Proteomes" id="UP001417504"/>
    </source>
</evidence>
<evidence type="ECO:0000256" key="1">
    <source>
        <dbReference type="ARBA" id="ARBA00004141"/>
    </source>
</evidence>
<evidence type="ECO:0000259" key="11">
    <source>
        <dbReference type="PROSITE" id="PS51384"/>
    </source>
</evidence>
<dbReference type="PANTHER" id="PTHR11972:SF127">
    <property type="entry name" value="RESPIRATORY BURST OXIDASE HOMOLOG PROTEIN A-LIKE"/>
    <property type="match status" value="1"/>
</dbReference>
<comment type="caution">
    <text evidence="12">The sequence shown here is derived from an EMBL/GenBank/DDBJ whole genome shotgun (WGS) entry which is preliminary data.</text>
</comment>
<dbReference type="InterPro" id="IPR017927">
    <property type="entry name" value="FAD-bd_FR_type"/>
</dbReference>
<dbReference type="GO" id="GO:0009653">
    <property type="term" value="P:anatomical structure morphogenesis"/>
    <property type="evidence" value="ECO:0007669"/>
    <property type="project" value="UniProtKB-ARBA"/>
</dbReference>
<evidence type="ECO:0000256" key="5">
    <source>
        <dbReference type="ARBA" id="ARBA00022827"/>
    </source>
</evidence>
<dbReference type="InterPro" id="IPR050369">
    <property type="entry name" value="RBOH/FRE"/>
</dbReference>
<feature type="transmembrane region" description="Helical" evidence="10">
    <location>
        <begin position="85"/>
        <end position="105"/>
    </location>
</feature>
<gene>
    <name evidence="12" type="ORF">Sjap_015410</name>
</gene>
<keyword evidence="7 10" id="KW-1133">Transmembrane helix</keyword>
<dbReference type="Pfam" id="PF01794">
    <property type="entry name" value="Ferric_reduct"/>
    <property type="match status" value="1"/>
</dbReference>
<feature type="transmembrane region" description="Helical" evidence="10">
    <location>
        <begin position="269"/>
        <end position="293"/>
    </location>
</feature>
<keyword evidence="2" id="KW-0285">Flavoprotein</keyword>
<dbReference type="GO" id="GO:0046872">
    <property type="term" value="F:metal ion binding"/>
    <property type="evidence" value="ECO:0007669"/>
    <property type="project" value="UniProtKB-KW"/>
</dbReference>
<dbReference type="Pfam" id="PF08030">
    <property type="entry name" value="NAD_binding_6"/>
    <property type="match status" value="1"/>
</dbReference>
<dbReference type="PRINTS" id="PR00466">
    <property type="entry name" value="GP91PHOX"/>
</dbReference>
<dbReference type="SUPFAM" id="SSF52343">
    <property type="entry name" value="Ferredoxin reductase-like, C-terminal NADP-linked domain"/>
    <property type="match status" value="1"/>
</dbReference>
<dbReference type="InterPro" id="IPR013130">
    <property type="entry name" value="Fe3_Rdtase_TM_dom"/>
</dbReference>
<feature type="transmembrane region" description="Helical" evidence="10">
    <location>
        <begin position="302"/>
        <end position="319"/>
    </location>
</feature>
<reference evidence="12 13" key="1">
    <citation type="submission" date="2024-01" db="EMBL/GenBank/DDBJ databases">
        <title>Genome assemblies of Stephania.</title>
        <authorList>
            <person name="Yang L."/>
        </authorList>
    </citation>
    <scope>NUCLEOTIDE SEQUENCE [LARGE SCALE GENOMIC DNA]</scope>
    <source>
        <strain evidence="12">QJT</strain>
        <tissue evidence="12">Leaf</tissue>
    </source>
</reference>
<feature type="domain" description="FAD-binding FR-type" evidence="11">
    <location>
        <begin position="324"/>
        <end position="430"/>
    </location>
</feature>
<proteinExistence type="predicted"/>
<dbReference type="GO" id="GO:0005886">
    <property type="term" value="C:plasma membrane"/>
    <property type="evidence" value="ECO:0007669"/>
    <property type="project" value="TreeGrafter"/>
</dbReference>
<evidence type="ECO:0000256" key="3">
    <source>
        <dbReference type="ARBA" id="ARBA00022692"/>
    </source>
</evidence>
<dbReference type="FunFam" id="2.40.30.10:FF:000059">
    <property type="entry name" value="dual oxidase isoform X1"/>
    <property type="match status" value="1"/>
</dbReference>
<dbReference type="InterPro" id="IPR013121">
    <property type="entry name" value="Fe_red_NAD-bd_6"/>
</dbReference>
<accession>A0AAP0IK57</accession>
<keyword evidence="6" id="KW-0521">NADP</keyword>